<evidence type="ECO:0000256" key="1">
    <source>
        <dbReference type="SAM" id="MobiDB-lite"/>
    </source>
</evidence>
<dbReference type="GO" id="GO:0006633">
    <property type="term" value="P:fatty acid biosynthetic process"/>
    <property type="evidence" value="ECO:0007669"/>
    <property type="project" value="InterPro"/>
</dbReference>
<dbReference type="GO" id="GO:0005782">
    <property type="term" value="C:peroxisomal matrix"/>
    <property type="evidence" value="ECO:0007669"/>
    <property type="project" value="TreeGrafter"/>
</dbReference>
<protein>
    <submittedName>
        <fullName evidence="4">Malonyl-CoA decarboxylase, mitochondrial</fullName>
    </submittedName>
</protein>
<dbReference type="AlphaFoldDB" id="A0AAV4GIE1"/>
<name>A0AAV4GIE1_9GAST</name>
<dbReference type="InterPro" id="IPR042303">
    <property type="entry name" value="Malonyl_CoA_deC_C_sf"/>
</dbReference>
<dbReference type="InterPro" id="IPR007956">
    <property type="entry name" value="Malonyl_CoA_deC_C"/>
</dbReference>
<sequence length="550" mass="62538">MRLVMEALRRLQHISLIMQPQISSTLGVKRSYSVMSGTSDDGNFLQTTFSDINSNLMTTETHCSNFMRYYKDLPQDRKGPFLCLLAEKYGIDRGDFVSIAKIVSATKDKDNPNVLAAAERMRMTLRPKHKTLFTHLSRVPGGVKFLVDLRADILNLKQSNVSQMDSALCQELNSTLRELLSLWFTVGFLSLERITWNSPCDLVQKVSRYEAVHRIKTWLDIKQRVGPYRRCYIFTHNSMPREPVVVLHTALTKEIAFSIQTIIQDPRFQPSFSPQSSEEKPKNSSELESYKSAIKDSLPPSPPMSPDSTDPMAMSLEKMPADGEEYEDPSQINSAVFYSITSTQKGLQGVEMGNYLIKAVVKKLQEEFPHLRQFSSLSPIPGFRDWLLTMVKHSITVRQVGQDPGVPVLLPEELSLLEPFKQMDEQSPLDTFRNLVQSHGWFTNVEQTRAMIGPLMRLCAHYLYIQKRRGYALNPVANFHLSNGAVLWRINFLADTSHRGLTQSCTLMVNYRYFLDSTEANSRNYLERHHIVASPSVLSILNSGGKTTRS</sequence>
<feature type="domain" description="Malonyl-CoA decarboxylase C-terminal" evidence="2">
    <location>
        <begin position="187"/>
        <end position="268"/>
    </location>
</feature>
<proteinExistence type="predicted"/>
<dbReference type="GO" id="GO:2001294">
    <property type="term" value="P:malonyl-CoA catabolic process"/>
    <property type="evidence" value="ECO:0007669"/>
    <property type="project" value="TreeGrafter"/>
</dbReference>
<organism evidence="4 5">
    <name type="scientific">Elysia marginata</name>
    <dbReference type="NCBI Taxonomy" id="1093978"/>
    <lineage>
        <taxon>Eukaryota</taxon>
        <taxon>Metazoa</taxon>
        <taxon>Spiralia</taxon>
        <taxon>Lophotrochozoa</taxon>
        <taxon>Mollusca</taxon>
        <taxon>Gastropoda</taxon>
        <taxon>Heterobranchia</taxon>
        <taxon>Euthyneura</taxon>
        <taxon>Panpulmonata</taxon>
        <taxon>Sacoglossa</taxon>
        <taxon>Placobranchoidea</taxon>
        <taxon>Plakobranchidae</taxon>
        <taxon>Elysia</taxon>
    </lineage>
</organism>
<dbReference type="PANTHER" id="PTHR28641:SF1">
    <property type="entry name" value="MALONYL-COA DECARBOXYLASE, MITOCHONDRIAL"/>
    <property type="match status" value="1"/>
</dbReference>
<feature type="domain" description="Malonyl-CoA decarboxylase N-terminal" evidence="3">
    <location>
        <begin position="99"/>
        <end position="184"/>
    </location>
</feature>
<dbReference type="Pfam" id="PF05292">
    <property type="entry name" value="MCD"/>
    <property type="match status" value="2"/>
</dbReference>
<evidence type="ECO:0000259" key="3">
    <source>
        <dbReference type="Pfam" id="PF17408"/>
    </source>
</evidence>
<dbReference type="PANTHER" id="PTHR28641">
    <property type="match status" value="1"/>
</dbReference>
<dbReference type="GO" id="GO:0006085">
    <property type="term" value="P:acetyl-CoA biosynthetic process"/>
    <property type="evidence" value="ECO:0007669"/>
    <property type="project" value="TreeGrafter"/>
</dbReference>
<accession>A0AAV4GIE1</accession>
<dbReference type="GO" id="GO:0005759">
    <property type="term" value="C:mitochondrial matrix"/>
    <property type="evidence" value="ECO:0007669"/>
    <property type="project" value="TreeGrafter"/>
</dbReference>
<dbReference type="GO" id="GO:0050080">
    <property type="term" value="F:malonyl-CoA decarboxylase activity"/>
    <property type="evidence" value="ECO:0007669"/>
    <property type="project" value="InterPro"/>
</dbReference>
<feature type="domain" description="Malonyl-CoA decarboxylase C-terminal" evidence="2">
    <location>
        <begin position="311"/>
        <end position="513"/>
    </location>
</feature>
<dbReference type="Proteomes" id="UP000762676">
    <property type="component" value="Unassembled WGS sequence"/>
</dbReference>
<evidence type="ECO:0000313" key="4">
    <source>
        <dbReference type="EMBL" id="GFR85467.1"/>
    </source>
</evidence>
<dbReference type="Gene3D" id="1.20.140.90">
    <property type="entry name" value="Malonyl-CoA decarboxylase, oligemerization domain"/>
    <property type="match status" value="1"/>
</dbReference>
<feature type="compositionally biased region" description="Low complexity" evidence="1">
    <location>
        <begin position="306"/>
        <end position="315"/>
    </location>
</feature>
<comment type="caution">
    <text evidence="4">The sequence shown here is derived from an EMBL/GenBank/DDBJ whole genome shotgun (WGS) entry which is preliminary data.</text>
</comment>
<dbReference type="Gene3D" id="3.40.630.150">
    <property type="entry name" value="Malonyl-CoA decarboxylase, catalytic domain"/>
    <property type="match status" value="2"/>
</dbReference>
<evidence type="ECO:0000259" key="2">
    <source>
        <dbReference type="Pfam" id="PF05292"/>
    </source>
</evidence>
<dbReference type="InterPro" id="IPR038917">
    <property type="entry name" value="Malonyl_CoA_deC"/>
</dbReference>
<feature type="compositionally biased region" description="Basic and acidic residues" evidence="1">
    <location>
        <begin position="277"/>
        <end position="289"/>
    </location>
</feature>
<dbReference type="InterPro" id="IPR038351">
    <property type="entry name" value="MCD_N_sf"/>
</dbReference>
<feature type="region of interest" description="Disordered" evidence="1">
    <location>
        <begin position="268"/>
        <end position="315"/>
    </location>
</feature>
<dbReference type="EMBL" id="BMAT01001435">
    <property type="protein sequence ID" value="GFR85467.1"/>
    <property type="molecule type" value="Genomic_DNA"/>
</dbReference>
<gene>
    <name evidence="4" type="ORF">ElyMa_000697600</name>
</gene>
<evidence type="ECO:0000313" key="5">
    <source>
        <dbReference type="Proteomes" id="UP000762676"/>
    </source>
</evidence>
<dbReference type="Pfam" id="PF17408">
    <property type="entry name" value="MCD_N"/>
    <property type="match status" value="1"/>
</dbReference>
<dbReference type="InterPro" id="IPR035372">
    <property type="entry name" value="MCD_N"/>
</dbReference>
<reference evidence="4 5" key="1">
    <citation type="journal article" date="2021" name="Elife">
        <title>Chloroplast acquisition without the gene transfer in kleptoplastic sea slugs, Plakobranchus ocellatus.</title>
        <authorList>
            <person name="Maeda T."/>
            <person name="Takahashi S."/>
            <person name="Yoshida T."/>
            <person name="Shimamura S."/>
            <person name="Takaki Y."/>
            <person name="Nagai Y."/>
            <person name="Toyoda A."/>
            <person name="Suzuki Y."/>
            <person name="Arimoto A."/>
            <person name="Ishii H."/>
            <person name="Satoh N."/>
            <person name="Nishiyama T."/>
            <person name="Hasebe M."/>
            <person name="Maruyama T."/>
            <person name="Minagawa J."/>
            <person name="Obokata J."/>
            <person name="Shigenobu S."/>
        </authorList>
    </citation>
    <scope>NUCLEOTIDE SEQUENCE [LARGE SCALE GENOMIC DNA]</scope>
</reference>
<keyword evidence="5" id="KW-1185">Reference proteome</keyword>